<comment type="caution">
    <text evidence="2">The sequence shown here is derived from an EMBL/GenBank/DDBJ whole genome shotgun (WGS) entry which is preliminary data.</text>
</comment>
<organism evidence="2 3">
    <name type="scientific">Liparis tanakae</name>
    <name type="common">Tanaka's snailfish</name>
    <dbReference type="NCBI Taxonomy" id="230148"/>
    <lineage>
        <taxon>Eukaryota</taxon>
        <taxon>Metazoa</taxon>
        <taxon>Chordata</taxon>
        <taxon>Craniata</taxon>
        <taxon>Vertebrata</taxon>
        <taxon>Euteleostomi</taxon>
        <taxon>Actinopterygii</taxon>
        <taxon>Neopterygii</taxon>
        <taxon>Teleostei</taxon>
        <taxon>Neoteleostei</taxon>
        <taxon>Acanthomorphata</taxon>
        <taxon>Eupercaria</taxon>
        <taxon>Perciformes</taxon>
        <taxon>Cottioidei</taxon>
        <taxon>Cottales</taxon>
        <taxon>Liparidae</taxon>
        <taxon>Liparis</taxon>
    </lineage>
</organism>
<accession>A0A4Z2ILQ8</accession>
<gene>
    <name evidence="2" type="ORF">EYF80_010955</name>
</gene>
<name>A0A4Z2ILQ8_9TELE</name>
<keyword evidence="3" id="KW-1185">Reference proteome</keyword>
<dbReference type="Proteomes" id="UP000314294">
    <property type="component" value="Unassembled WGS sequence"/>
</dbReference>
<reference evidence="2 3" key="1">
    <citation type="submission" date="2019-03" db="EMBL/GenBank/DDBJ databases">
        <title>First draft genome of Liparis tanakae, snailfish: a comprehensive survey of snailfish specific genes.</title>
        <authorList>
            <person name="Kim W."/>
            <person name="Song I."/>
            <person name="Jeong J.-H."/>
            <person name="Kim D."/>
            <person name="Kim S."/>
            <person name="Ryu S."/>
            <person name="Song J.Y."/>
            <person name="Lee S.K."/>
        </authorList>
    </citation>
    <scope>NUCLEOTIDE SEQUENCE [LARGE SCALE GENOMIC DNA]</scope>
    <source>
        <tissue evidence="2">Muscle</tissue>
    </source>
</reference>
<evidence type="ECO:0000313" key="2">
    <source>
        <dbReference type="EMBL" id="TNN78785.1"/>
    </source>
</evidence>
<sequence length="116" mass="13076">MQQKEQRLECNEVVMVEEANRPGYTLSALPKEHVRRREEAELCRLPARGDKDDPESRASYPESAGGKKKTLYNNWVGEEKTESDPVKENIGKNSSTYLVFAAKVHTSEGARTFMSG</sequence>
<feature type="region of interest" description="Disordered" evidence="1">
    <location>
        <begin position="42"/>
        <end position="73"/>
    </location>
</feature>
<dbReference type="AlphaFoldDB" id="A0A4Z2ILQ8"/>
<evidence type="ECO:0000313" key="3">
    <source>
        <dbReference type="Proteomes" id="UP000314294"/>
    </source>
</evidence>
<protein>
    <submittedName>
        <fullName evidence="2">Uncharacterized protein</fullName>
    </submittedName>
</protein>
<dbReference type="EMBL" id="SRLO01000070">
    <property type="protein sequence ID" value="TNN78785.1"/>
    <property type="molecule type" value="Genomic_DNA"/>
</dbReference>
<feature type="compositionally biased region" description="Basic and acidic residues" evidence="1">
    <location>
        <begin position="42"/>
        <end position="56"/>
    </location>
</feature>
<evidence type="ECO:0000256" key="1">
    <source>
        <dbReference type="SAM" id="MobiDB-lite"/>
    </source>
</evidence>
<dbReference type="OrthoDB" id="8942652at2759"/>
<proteinExistence type="predicted"/>